<dbReference type="EMBL" id="FPIZ01000016">
    <property type="protein sequence ID" value="SFW78135.1"/>
    <property type="molecule type" value="Genomic_DNA"/>
</dbReference>
<dbReference type="EMBL" id="CP140154">
    <property type="protein sequence ID" value="WQG88153.1"/>
    <property type="molecule type" value="Genomic_DNA"/>
</dbReference>
<dbReference type="OrthoDB" id="6116667at2"/>
<organism evidence="1 3">
    <name type="scientific">Chitinophaga sancti</name>
    <dbReference type="NCBI Taxonomy" id="1004"/>
    <lineage>
        <taxon>Bacteria</taxon>
        <taxon>Pseudomonadati</taxon>
        <taxon>Bacteroidota</taxon>
        <taxon>Chitinophagia</taxon>
        <taxon>Chitinophagales</taxon>
        <taxon>Chitinophagaceae</taxon>
        <taxon>Chitinophaga</taxon>
    </lineage>
</organism>
<dbReference type="RefSeq" id="WP_072363558.1">
    <property type="nucleotide sequence ID" value="NZ_CP139972.1"/>
</dbReference>
<evidence type="ECO:0000313" key="4">
    <source>
        <dbReference type="Proteomes" id="UP001326715"/>
    </source>
</evidence>
<evidence type="ECO:0000313" key="1">
    <source>
        <dbReference type="EMBL" id="SFW78135.1"/>
    </source>
</evidence>
<dbReference type="Pfam" id="PF14262">
    <property type="entry name" value="Cthe_2159"/>
    <property type="match status" value="1"/>
</dbReference>
<dbReference type="Proteomes" id="UP001326715">
    <property type="component" value="Chromosome"/>
</dbReference>
<dbReference type="STRING" id="1004.SAMN05661012_04585"/>
<dbReference type="InterPro" id="IPR025584">
    <property type="entry name" value="Cthe_2159"/>
</dbReference>
<evidence type="ECO:0000313" key="2">
    <source>
        <dbReference type="EMBL" id="WQG88153.1"/>
    </source>
</evidence>
<reference evidence="2 4" key="2">
    <citation type="submission" date="2023-11" db="EMBL/GenBank/DDBJ databases">
        <title>MicrobeMod: A computational toolkit for identifying prokaryotic methylation and restriction-modification with nanopore sequencing.</title>
        <authorList>
            <person name="Crits-Christoph A."/>
            <person name="Kang S.C."/>
            <person name="Lee H."/>
            <person name="Ostrov N."/>
        </authorList>
    </citation>
    <scope>NUCLEOTIDE SEQUENCE [LARGE SCALE GENOMIC DNA]</scope>
    <source>
        <strain evidence="2 4">ATCC 23090</strain>
    </source>
</reference>
<protein>
    <submittedName>
        <fullName evidence="2">Carbohydrate-binding domain-containing protein</fullName>
    </submittedName>
</protein>
<sequence>MKLSYLPFCITLLGATLTLSTSCKKSSAEVPPDNNYSMVDSVFTSGTPEGSAATGADAADLVDNTTFTSTVTINFGSSVTINNPLDGKGVIITQNLGDITITSSVAGVQYELSGTTTDGSVKIYSNNDYKVNLNSVTITNSDGPALNLQSTKRAFIVLGAGTTSTLKDGAVYAASNEDQKGTLFAEGPVIFSGDGVLSVSGLYQHAICSDQRVRLRSGKLYADAVGDGIHTANFIADGGYAKVGNSANGIVVEGGAAIVNGGSLEVDIRKLGLTTLAVEGTDPYININGGSIYIRSTLGKGLQSAGDLTVNKGNVDAYVIYSSATADNPGVSAKKNIYINGGYVGCKGYYGLHTDGNLTITGGALIAYSYTSIASGIDCPSGTFKITGGNVLGAGKTTSVPDANSSTVNALVLGGSSKVMHVGRINNGKEIMTFQPDEFFYTVLYASSKVVTDAQCDLFRGGSVYGNVGSDTVVATYGNLGGLYKTGLYISDGRIADTSFKVSSRITMVGGLTK</sequence>
<proteinExistence type="predicted"/>
<evidence type="ECO:0000313" key="3">
    <source>
        <dbReference type="Proteomes" id="UP000183788"/>
    </source>
</evidence>
<dbReference type="PROSITE" id="PS51257">
    <property type="entry name" value="PROKAR_LIPOPROTEIN"/>
    <property type="match status" value="1"/>
</dbReference>
<dbReference type="AlphaFoldDB" id="A0A1K1S237"/>
<accession>A0A1K1S237</accession>
<gene>
    <name evidence="1" type="ORF">SAMN05661012_04585</name>
    <name evidence="2" type="ORF">SR876_24815</name>
</gene>
<name>A0A1K1S237_9BACT</name>
<dbReference type="Proteomes" id="UP000183788">
    <property type="component" value="Unassembled WGS sequence"/>
</dbReference>
<keyword evidence="4" id="KW-1185">Reference proteome</keyword>
<reference evidence="1 3" key="1">
    <citation type="submission" date="2016-11" db="EMBL/GenBank/DDBJ databases">
        <authorList>
            <person name="Jaros S."/>
            <person name="Januszkiewicz K."/>
            <person name="Wedrychowicz H."/>
        </authorList>
    </citation>
    <scope>NUCLEOTIDE SEQUENCE [LARGE SCALE GENOMIC DNA]</scope>
    <source>
        <strain evidence="1 3">DSM 784</strain>
    </source>
</reference>